<protein>
    <submittedName>
        <fullName evidence="8">Solute carrier family 45 member 4b</fullName>
    </submittedName>
</protein>
<evidence type="ECO:0000313" key="9">
    <source>
        <dbReference type="Proteomes" id="UP000007635"/>
    </source>
</evidence>
<keyword evidence="5 7" id="KW-0472">Membrane</keyword>
<organism evidence="8 9">
    <name type="scientific">Gasterosteus aculeatus aculeatus</name>
    <name type="common">three-spined stickleback</name>
    <dbReference type="NCBI Taxonomy" id="481459"/>
    <lineage>
        <taxon>Eukaryota</taxon>
        <taxon>Metazoa</taxon>
        <taxon>Chordata</taxon>
        <taxon>Craniata</taxon>
        <taxon>Vertebrata</taxon>
        <taxon>Euteleostomi</taxon>
        <taxon>Actinopterygii</taxon>
        <taxon>Neopterygii</taxon>
        <taxon>Teleostei</taxon>
        <taxon>Neoteleostei</taxon>
        <taxon>Acanthomorphata</taxon>
        <taxon>Eupercaria</taxon>
        <taxon>Perciformes</taxon>
        <taxon>Cottioidei</taxon>
        <taxon>Gasterosteales</taxon>
        <taxon>Gasterosteidae</taxon>
        <taxon>Gasterosteus</taxon>
    </lineage>
</organism>
<feature type="transmembrane region" description="Helical" evidence="7">
    <location>
        <begin position="708"/>
        <end position="727"/>
    </location>
</feature>
<keyword evidence="2" id="KW-0813">Transport</keyword>
<sequence length="874" mass="94433">MEGDAETREASGLPEKVRLKEEGERRGSESEGEGRARQIPLHRWVMHGAVMFGREFCYAMETALVTPVLLQIGLPEQYYSLTWFLSPILGLVLTPVIGSASDRCTLRWGRRRPFILALCVGVLLGVALFLNGSLIGEWEVSAEITTSLSQLHPHLCVFHGVLSGLSVGDSPGSQPIGIILTVVGVVVLDFSADASEGPIRAYLLDVADTDEQDMALNIHAFSAGLGGAVGYMLGGLDWTGTALGQAFKSQEQVLFLFAGIIFIISVTLHMLSIPEQPFAPSDQLRDRAGGESSSQLSLGAVGHTAPLLDVIAEEEASARAPSGEDGESDPEEGELDFTAVERVRSKSDSVLAMPDATIELDSDLDPDTQRFLPPLQHFLPETEAELEDAFRPSNHCVGSSSPSGGPPALSDGMAVLEPQLDGATSDVPLLQIGGSGDSHLKSRVKSAVMMASVFWVLLYYFSDILSFPFCLLICTSFLMSQQFKPVNAAHAAHAAHAAFSSDHYNAINGQSSAVLPGRPLHTSVLPRPHPHTFYRQPSFTFSYYGRVGSQRYRLRKTSQWRSRPITSSCSLNDLSELQGHAHRRELHLSASSLSSEGSSSEGESDEGTTVRLLWLSMLKMPRQLWTLCVCHLLTWFSIIAEAVFYTDFMGQVIYHGDPKAASNSTELLNYHRGVQMGCWGLVVYAATAALCSAILQKYLDNFDLSIKIVYIFGTLGFSIGTAVMAIFPNVYVAMVMISSMGIISMSISYCPYALLGQYHEIKEYIHHSPANTRRGFGIDCAILTCQVYISQILVASALGAVVDAVGSVRVIPAVASGGSFLGFLTACFLVIYPDVEPSGSEQDLGLVGVARSSDPNGDLTYGDILKKTENHSVA</sequence>
<feature type="transmembrane region" description="Helical" evidence="7">
    <location>
        <begin position="56"/>
        <end position="74"/>
    </location>
</feature>
<feature type="transmembrane region" description="Helical" evidence="7">
    <location>
        <begin position="776"/>
        <end position="798"/>
    </location>
</feature>
<feature type="transmembrane region" description="Helical" evidence="7">
    <location>
        <begin position="253"/>
        <end position="271"/>
    </location>
</feature>
<dbReference type="InterPro" id="IPR036259">
    <property type="entry name" value="MFS_trans_sf"/>
</dbReference>
<evidence type="ECO:0000256" key="4">
    <source>
        <dbReference type="ARBA" id="ARBA00022989"/>
    </source>
</evidence>
<feature type="transmembrane region" description="Helical" evidence="7">
    <location>
        <begin position="624"/>
        <end position="645"/>
    </location>
</feature>
<reference evidence="8" key="3">
    <citation type="submission" date="2025-09" db="UniProtKB">
        <authorList>
            <consortium name="Ensembl"/>
        </authorList>
    </citation>
    <scope>IDENTIFICATION</scope>
</reference>
<feature type="region of interest" description="Disordered" evidence="6">
    <location>
        <begin position="1"/>
        <end position="34"/>
    </location>
</feature>
<comment type="subcellular location">
    <subcellularLocation>
        <location evidence="1">Membrane</location>
        <topology evidence="1">Multi-pass membrane protein</topology>
    </subcellularLocation>
</comment>
<keyword evidence="9" id="KW-1185">Reference proteome</keyword>
<evidence type="ECO:0000256" key="2">
    <source>
        <dbReference type="ARBA" id="ARBA00022448"/>
    </source>
</evidence>
<reference evidence="8" key="2">
    <citation type="submission" date="2025-08" db="UniProtKB">
        <authorList>
            <consortium name="Ensembl"/>
        </authorList>
    </citation>
    <scope>IDENTIFICATION</scope>
</reference>
<keyword evidence="3 7" id="KW-0812">Transmembrane</keyword>
<dbReference type="Gene3D" id="1.20.1250.20">
    <property type="entry name" value="MFS general substrate transporter like domains"/>
    <property type="match status" value="2"/>
</dbReference>
<dbReference type="GO" id="GO:0016020">
    <property type="term" value="C:membrane"/>
    <property type="evidence" value="ECO:0007669"/>
    <property type="project" value="UniProtKB-SubCell"/>
</dbReference>
<feature type="transmembrane region" description="Helical" evidence="7">
    <location>
        <begin position="214"/>
        <end position="233"/>
    </location>
</feature>
<reference evidence="8 9" key="1">
    <citation type="journal article" date="2021" name="G3 (Bethesda)">
        <title>Improved contiguity of the threespine stickleback genome using long-read sequencing.</title>
        <authorList>
            <person name="Nath S."/>
            <person name="Shaw D.E."/>
            <person name="White M.A."/>
        </authorList>
    </citation>
    <scope>NUCLEOTIDE SEQUENCE [LARGE SCALE GENOMIC DNA]</scope>
    <source>
        <strain evidence="8 9">Lake Benthic</strain>
    </source>
</reference>
<feature type="transmembrane region" description="Helical" evidence="7">
    <location>
        <begin position="810"/>
        <end position="832"/>
    </location>
</feature>
<dbReference type="Ensembl" id="ENSGACT00000045439.1">
    <property type="protein sequence ID" value="ENSGACP00000035124.1"/>
    <property type="gene ID" value="ENSGACG00000008936.2"/>
</dbReference>
<evidence type="ECO:0000256" key="6">
    <source>
        <dbReference type="SAM" id="MobiDB-lite"/>
    </source>
</evidence>
<dbReference type="AlphaFoldDB" id="A0AAQ4P8L5"/>
<dbReference type="Pfam" id="PF13347">
    <property type="entry name" value="MFS_2"/>
    <property type="match status" value="1"/>
</dbReference>
<feature type="transmembrane region" description="Helical" evidence="7">
    <location>
        <begin position="733"/>
        <end position="755"/>
    </location>
</feature>
<feature type="transmembrane region" description="Helical" evidence="7">
    <location>
        <begin position="674"/>
        <end position="696"/>
    </location>
</feature>
<feature type="transmembrane region" description="Helical" evidence="7">
    <location>
        <begin position="80"/>
        <end position="101"/>
    </location>
</feature>
<evidence type="ECO:0000256" key="5">
    <source>
        <dbReference type="ARBA" id="ARBA00023136"/>
    </source>
</evidence>
<feature type="compositionally biased region" description="Acidic residues" evidence="6">
    <location>
        <begin position="324"/>
        <end position="334"/>
    </location>
</feature>
<name>A0AAQ4P8L5_GASAC</name>
<proteinExistence type="predicted"/>
<feature type="region of interest" description="Disordered" evidence="6">
    <location>
        <begin position="315"/>
        <end position="334"/>
    </location>
</feature>
<evidence type="ECO:0000313" key="8">
    <source>
        <dbReference type="Ensembl" id="ENSGACP00000035124.1"/>
    </source>
</evidence>
<accession>A0AAQ4P8L5</accession>
<evidence type="ECO:0000256" key="1">
    <source>
        <dbReference type="ARBA" id="ARBA00004141"/>
    </source>
</evidence>
<evidence type="ECO:0000256" key="7">
    <source>
        <dbReference type="SAM" id="Phobius"/>
    </source>
</evidence>
<dbReference type="GO" id="GO:0008506">
    <property type="term" value="F:sucrose:proton symporter activity"/>
    <property type="evidence" value="ECO:0007669"/>
    <property type="project" value="TreeGrafter"/>
</dbReference>
<dbReference type="PANTHER" id="PTHR19432">
    <property type="entry name" value="SUGAR TRANSPORTER"/>
    <property type="match status" value="1"/>
</dbReference>
<dbReference type="SUPFAM" id="SSF103473">
    <property type="entry name" value="MFS general substrate transporter"/>
    <property type="match status" value="1"/>
</dbReference>
<dbReference type="PANTHER" id="PTHR19432:SF7">
    <property type="entry name" value="SOLUTE CARRIER FAMILY 45 MEMBER 4"/>
    <property type="match status" value="1"/>
</dbReference>
<feature type="transmembrane region" description="Helical" evidence="7">
    <location>
        <begin position="448"/>
        <end position="474"/>
    </location>
</feature>
<dbReference type="GeneTree" id="ENSGT00950000182914"/>
<keyword evidence="4 7" id="KW-1133">Transmembrane helix</keyword>
<feature type="transmembrane region" description="Helical" evidence="7">
    <location>
        <begin position="113"/>
        <end position="131"/>
    </location>
</feature>
<evidence type="ECO:0000256" key="3">
    <source>
        <dbReference type="ARBA" id="ARBA00022692"/>
    </source>
</evidence>
<dbReference type="Proteomes" id="UP000007635">
    <property type="component" value="Chromosome XX"/>
</dbReference>